<keyword evidence="1" id="KW-0472">Membrane</keyword>
<keyword evidence="1" id="KW-1133">Transmembrane helix</keyword>
<sequence>MIEESGRVVAVAVGAVWVETKRGSTCSGCSVKNGCGQGVMDRLGVRERRGLTLALSDLHLSVGDGVVIGVRERALLRGAALVYLFPLIALLVSAAIASALSAAEAYVMLAGVCGFAISWLIVYKRSRDTASDPELQPVVLRATMAVAPADQTVCI</sequence>
<dbReference type="PANTHER" id="PTHR35867:SF1">
    <property type="entry name" value="PROTEIN RSEC"/>
    <property type="match status" value="1"/>
</dbReference>
<dbReference type="AlphaFoldDB" id="A0A1M5PSZ5"/>
<proteinExistence type="predicted"/>
<protein>
    <submittedName>
        <fullName evidence="2">Positive regulator of sigma(E), RseC/MucC</fullName>
    </submittedName>
</protein>
<dbReference type="RefSeq" id="WP_073301002.1">
    <property type="nucleotide sequence ID" value="NZ_FQXA01000003.1"/>
</dbReference>
<dbReference type="InterPro" id="IPR007359">
    <property type="entry name" value="SigmaE_reg_RseC_MucC"/>
</dbReference>
<dbReference type="PANTHER" id="PTHR35867">
    <property type="entry name" value="PROTEIN RSEC"/>
    <property type="match status" value="1"/>
</dbReference>
<feature type="transmembrane region" description="Helical" evidence="1">
    <location>
        <begin position="80"/>
        <end position="100"/>
    </location>
</feature>
<dbReference type="PIRSF" id="PIRSF004923">
    <property type="entry name" value="RseC"/>
    <property type="match status" value="1"/>
</dbReference>
<evidence type="ECO:0000313" key="2">
    <source>
        <dbReference type="EMBL" id="SHH05067.1"/>
    </source>
</evidence>
<reference evidence="2 3" key="1">
    <citation type="submission" date="2016-11" db="EMBL/GenBank/DDBJ databases">
        <authorList>
            <person name="Jaros S."/>
            <person name="Januszkiewicz K."/>
            <person name="Wedrychowicz H."/>
        </authorList>
    </citation>
    <scope>NUCLEOTIDE SEQUENCE [LARGE SCALE GENOMIC DNA]</scope>
    <source>
        <strain evidence="2 3">DSM 18231</strain>
    </source>
</reference>
<dbReference type="EMBL" id="FQXA01000003">
    <property type="protein sequence ID" value="SHH05067.1"/>
    <property type="molecule type" value="Genomic_DNA"/>
</dbReference>
<keyword evidence="1" id="KW-0812">Transmembrane</keyword>
<dbReference type="GeneID" id="98637273"/>
<evidence type="ECO:0000256" key="1">
    <source>
        <dbReference type="SAM" id="Phobius"/>
    </source>
</evidence>
<name>A0A1M5PSZ5_9GAMM</name>
<dbReference type="InterPro" id="IPR026268">
    <property type="entry name" value="RseC"/>
</dbReference>
<evidence type="ECO:0000313" key="3">
    <source>
        <dbReference type="Proteomes" id="UP000184000"/>
    </source>
</evidence>
<organism evidence="2 3">
    <name type="scientific">Stutzerimonas xanthomarina DSM 18231</name>
    <dbReference type="NCBI Taxonomy" id="1403346"/>
    <lineage>
        <taxon>Bacteria</taxon>
        <taxon>Pseudomonadati</taxon>
        <taxon>Pseudomonadota</taxon>
        <taxon>Gammaproteobacteria</taxon>
        <taxon>Pseudomonadales</taxon>
        <taxon>Pseudomonadaceae</taxon>
        <taxon>Stutzerimonas</taxon>
    </lineage>
</organism>
<feature type="transmembrane region" description="Helical" evidence="1">
    <location>
        <begin position="106"/>
        <end position="123"/>
    </location>
</feature>
<accession>A0A1M5PSZ5</accession>
<dbReference type="Proteomes" id="UP000184000">
    <property type="component" value="Unassembled WGS sequence"/>
</dbReference>
<gene>
    <name evidence="2" type="ORF">SAMN02744645_2393</name>
</gene>
<dbReference type="Pfam" id="PF04246">
    <property type="entry name" value="RseC_MucC"/>
    <property type="match status" value="1"/>
</dbReference>